<dbReference type="InterPro" id="IPR010086">
    <property type="entry name" value="Flavodoxin_lc"/>
</dbReference>
<keyword evidence="5 7" id="KW-0288">FMN</keyword>
<dbReference type="GO" id="GO:0009055">
    <property type="term" value="F:electron transfer activity"/>
    <property type="evidence" value="ECO:0007669"/>
    <property type="project" value="UniProtKB-UniRule"/>
</dbReference>
<sequence length="183" mass="20146">MTDFTSARVGIVFGTDTGNTEEMANRLATLFEQRGVVADVFNVTDATVAALESFDLLILGIPTWDFGGIQCDWEDFDESLRQANLSDTVVAMYGLGDQFGYGDYFVDALGWLNERILATGAQVIGAWSTEGYDFTASRAANADKSQFCGLAIDDDQQFELTDDRLARWVEQLVEEFETVTADA</sequence>
<evidence type="ECO:0000313" key="10">
    <source>
        <dbReference type="Proteomes" id="UP001150830"/>
    </source>
</evidence>
<dbReference type="Gene3D" id="3.40.50.360">
    <property type="match status" value="1"/>
</dbReference>
<dbReference type="GO" id="GO:0010181">
    <property type="term" value="F:FMN binding"/>
    <property type="evidence" value="ECO:0007669"/>
    <property type="project" value="UniProtKB-UniRule"/>
</dbReference>
<keyword evidence="6 7" id="KW-0249">Electron transport</keyword>
<dbReference type="Pfam" id="PF00258">
    <property type="entry name" value="Flavodoxin_1"/>
    <property type="match status" value="1"/>
</dbReference>
<comment type="function">
    <text evidence="7">Low-potential electron donor to a number of redox enzymes.</text>
</comment>
<gene>
    <name evidence="9" type="ORF">OUO13_06445</name>
</gene>
<evidence type="ECO:0000256" key="2">
    <source>
        <dbReference type="ARBA" id="ARBA00005267"/>
    </source>
</evidence>
<feature type="domain" description="Flavodoxin-like" evidence="8">
    <location>
        <begin position="9"/>
        <end position="173"/>
    </location>
</feature>
<evidence type="ECO:0000259" key="8">
    <source>
        <dbReference type="PROSITE" id="PS50902"/>
    </source>
</evidence>
<dbReference type="PANTHER" id="PTHR42809:SF1">
    <property type="entry name" value="FLAVODOXIN 1"/>
    <property type="match status" value="1"/>
</dbReference>
<organism evidence="9 10">
    <name type="scientific">Parathalassolituus penaei</name>
    <dbReference type="NCBI Taxonomy" id="2997323"/>
    <lineage>
        <taxon>Bacteria</taxon>
        <taxon>Pseudomonadati</taxon>
        <taxon>Pseudomonadota</taxon>
        <taxon>Gammaproteobacteria</taxon>
        <taxon>Oceanospirillales</taxon>
        <taxon>Oceanospirillaceae</taxon>
        <taxon>Parathalassolituus</taxon>
    </lineage>
</organism>
<protein>
    <recommendedName>
        <fullName evidence="7">Flavodoxin</fullName>
    </recommendedName>
</protein>
<dbReference type="InterPro" id="IPR008254">
    <property type="entry name" value="Flavodoxin/NO_synth"/>
</dbReference>
<evidence type="ECO:0000313" key="9">
    <source>
        <dbReference type="EMBL" id="MCY0964819.1"/>
    </source>
</evidence>
<comment type="cofactor">
    <cofactor evidence="1 7">
        <name>FMN</name>
        <dbReference type="ChEBI" id="CHEBI:58210"/>
    </cofactor>
</comment>
<evidence type="ECO:0000256" key="7">
    <source>
        <dbReference type="PIRNR" id="PIRNR038996"/>
    </source>
</evidence>
<name>A0A9X3EDI5_9GAMM</name>
<dbReference type="PROSITE" id="PS00201">
    <property type="entry name" value="FLAVODOXIN"/>
    <property type="match status" value="1"/>
</dbReference>
<evidence type="ECO:0000256" key="1">
    <source>
        <dbReference type="ARBA" id="ARBA00001917"/>
    </source>
</evidence>
<dbReference type="InterPro" id="IPR050619">
    <property type="entry name" value="Flavodoxin"/>
</dbReference>
<keyword evidence="4 7" id="KW-0285">Flavoprotein</keyword>
<comment type="caution">
    <text evidence="9">The sequence shown here is derived from an EMBL/GenBank/DDBJ whole genome shotgun (WGS) entry which is preliminary data.</text>
</comment>
<dbReference type="NCBIfam" id="TIGR01752">
    <property type="entry name" value="flav_long"/>
    <property type="match status" value="1"/>
</dbReference>
<dbReference type="RefSeq" id="WP_283173036.1">
    <property type="nucleotide sequence ID" value="NZ_JAPNOA010000019.1"/>
</dbReference>
<keyword evidence="3 7" id="KW-0813">Transport</keyword>
<dbReference type="EMBL" id="JAPNOA010000019">
    <property type="protein sequence ID" value="MCY0964819.1"/>
    <property type="molecule type" value="Genomic_DNA"/>
</dbReference>
<dbReference type="AlphaFoldDB" id="A0A9X3EDI5"/>
<evidence type="ECO:0000256" key="6">
    <source>
        <dbReference type="ARBA" id="ARBA00022982"/>
    </source>
</evidence>
<evidence type="ECO:0000256" key="3">
    <source>
        <dbReference type="ARBA" id="ARBA00022448"/>
    </source>
</evidence>
<evidence type="ECO:0000256" key="4">
    <source>
        <dbReference type="ARBA" id="ARBA00022630"/>
    </source>
</evidence>
<accession>A0A9X3EDI5</accession>
<dbReference type="InterPro" id="IPR001226">
    <property type="entry name" value="Flavodoxin_CS"/>
</dbReference>
<dbReference type="SUPFAM" id="SSF52218">
    <property type="entry name" value="Flavoproteins"/>
    <property type="match status" value="1"/>
</dbReference>
<reference evidence="9" key="1">
    <citation type="submission" date="2022-11" db="EMBL/GenBank/DDBJ databases">
        <title>Parathalassolutuus dongxingensis gen. nov., sp. nov., a novel member of family Oceanospirillaceae isolated from a coastal shrimp pond in Guangxi, China.</title>
        <authorList>
            <person name="Chen H."/>
        </authorList>
    </citation>
    <scope>NUCLEOTIDE SEQUENCE</scope>
    <source>
        <strain evidence="9">G-43</strain>
    </source>
</reference>
<proteinExistence type="inferred from homology"/>
<dbReference type="PROSITE" id="PS50902">
    <property type="entry name" value="FLAVODOXIN_LIKE"/>
    <property type="match status" value="1"/>
</dbReference>
<dbReference type="InterPro" id="IPR029039">
    <property type="entry name" value="Flavoprotein-like_sf"/>
</dbReference>
<evidence type="ECO:0000256" key="5">
    <source>
        <dbReference type="ARBA" id="ARBA00022643"/>
    </source>
</evidence>
<dbReference type="PIRSF" id="PIRSF038996">
    <property type="entry name" value="FldA"/>
    <property type="match status" value="1"/>
</dbReference>
<comment type="similarity">
    <text evidence="2 7">Belongs to the flavodoxin family.</text>
</comment>
<keyword evidence="10" id="KW-1185">Reference proteome</keyword>
<dbReference type="PANTHER" id="PTHR42809">
    <property type="entry name" value="FLAVODOXIN 2"/>
    <property type="match status" value="1"/>
</dbReference>
<dbReference type="Proteomes" id="UP001150830">
    <property type="component" value="Unassembled WGS sequence"/>
</dbReference>